<keyword evidence="3" id="KW-1185">Reference proteome</keyword>
<evidence type="ECO:0000256" key="1">
    <source>
        <dbReference type="SAM" id="Phobius"/>
    </source>
</evidence>
<dbReference type="EMBL" id="JADYXP020000075">
    <property type="protein sequence ID" value="KAL0098378.1"/>
    <property type="molecule type" value="Genomic_DNA"/>
</dbReference>
<sequence>MNSGLFRPFIFIKSFEICIRAYSAFYIFIRSRDMAKNKNFRNFTTCIQVYSELYFHQLGQNMAKKNKKNILKFLQQ</sequence>
<gene>
    <name evidence="2" type="ORF">PUN28_020343</name>
</gene>
<organism evidence="2 3">
    <name type="scientific">Cardiocondyla obscurior</name>
    <dbReference type="NCBI Taxonomy" id="286306"/>
    <lineage>
        <taxon>Eukaryota</taxon>
        <taxon>Metazoa</taxon>
        <taxon>Ecdysozoa</taxon>
        <taxon>Arthropoda</taxon>
        <taxon>Hexapoda</taxon>
        <taxon>Insecta</taxon>
        <taxon>Pterygota</taxon>
        <taxon>Neoptera</taxon>
        <taxon>Endopterygota</taxon>
        <taxon>Hymenoptera</taxon>
        <taxon>Apocrita</taxon>
        <taxon>Aculeata</taxon>
        <taxon>Formicoidea</taxon>
        <taxon>Formicidae</taxon>
        <taxon>Myrmicinae</taxon>
        <taxon>Cardiocondyla</taxon>
    </lineage>
</organism>
<evidence type="ECO:0000313" key="3">
    <source>
        <dbReference type="Proteomes" id="UP001430953"/>
    </source>
</evidence>
<name>A0AAW2E6Q6_9HYME</name>
<feature type="transmembrane region" description="Helical" evidence="1">
    <location>
        <begin position="6"/>
        <end position="29"/>
    </location>
</feature>
<accession>A0AAW2E6Q6</accession>
<dbReference type="AlphaFoldDB" id="A0AAW2E6Q6"/>
<proteinExistence type="predicted"/>
<protein>
    <submittedName>
        <fullName evidence="2">Uncharacterized protein</fullName>
    </submittedName>
</protein>
<keyword evidence="1" id="KW-0812">Transmembrane</keyword>
<reference evidence="2 3" key="1">
    <citation type="submission" date="2023-03" db="EMBL/GenBank/DDBJ databases">
        <title>High recombination rates correlate with genetic variation in Cardiocondyla obscurior ants.</title>
        <authorList>
            <person name="Errbii M."/>
        </authorList>
    </citation>
    <scope>NUCLEOTIDE SEQUENCE [LARGE SCALE GENOMIC DNA]</scope>
    <source>
        <strain evidence="2">Alpha-2009</strain>
        <tissue evidence="2">Whole body</tissue>
    </source>
</reference>
<evidence type="ECO:0000313" key="2">
    <source>
        <dbReference type="EMBL" id="KAL0098378.1"/>
    </source>
</evidence>
<keyword evidence="1" id="KW-1133">Transmembrane helix</keyword>
<keyword evidence="1" id="KW-0472">Membrane</keyword>
<dbReference type="Proteomes" id="UP001430953">
    <property type="component" value="Unassembled WGS sequence"/>
</dbReference>
<comment type="caution">
    <text evidence="2">The sequence shown here is derived from an EMBL/GenBank/DDBJ whole genome shotgun (WGS) entry which is preliminary data.</text>
</comment>